<dbReference type="Proteomes" id="UP001222325">
    <property type="component" value="Unassembled WGS sequence"/>
</dbReference>
<feature type="compositionally biased region" description="Basic and acidic residues" evidence="1">
    <location>
        <begin position="177"/>
        <end position="189"/>
    </location>
</feature>
<feature type="domain" description="DUF6697" evidence="2">
    <location>
        <begin position="72"/>
        <end position="131"/>
    </location>
</feature>
<organism evidence="3 4">
    <name type="scientific">Mycena belliarum</name>
    <dbReference type="NCBI Taxonomy" id="1033014"/>
    <lineage>
        <taxon>Eukaryota</taxon>
        <taxon>Fungi</taxon>
        <taxon>Dikarya</taxon>
        <taxon>Basidiomycota</taxon>
        <taxon>Agaricomycotina</taxon>
        <taxon>Agaricomycetes</taxon>
        <taxon>Agaricomycetidae</taxon>
        <taxon>Agaricales</taxon>
        <taxon>Marasmiineae</taxon>
        <taxon>Mycenaceae</taxon>
        <taxon>Mycena</taxon>
    </lineage>
</organism>
<evidence type="ECO:0000256" key="1">
    <source>
        <dbReference type="SAM" id="MobiDB-lite"/>
    </source>
</evidence>
<feature type="compositionally biased region" description="Acidic residues" evidence="1">
    <location>
        <begin position="389"/>
        <end position="402"/>
    </location>
</feature>
<accession>A0AAD6UEQ7</accession>
<feature type="compositionally biased region" description="Basic residues" evidence="1">
    <location>
        <begin position="353"/>
        <end position="365"/>
    </location>
</feature>
<proteinExistence type="predicted"/>
<feature type="region of interest" description="Disordered" evidence="1">
    <location>
        <begin position="350"/>
        <end position="421"/>
    </location>
</feature>
<feature type="compositionally biased region" description="Acidic residues" evidence="1">
    <location>
        <begin position="191"/>
        <end position="200"/>
    </location>
</feature>
<name>A0AAD6UEQ7_9AGAR</name>
<feature type="domain" description="DUF6697" evidence="2">
    <location>
        <begin position="210"/>
        <end position="342"/>
    </location>
</feature>
<comment type="caution">
    <text evidence="3">The sequence shown here is derived from an EMBL/GenBank/DDBJ whole genome shotgun (WGS) entry which is preliminary data.</text>
</comment>
<dbReference type="EMBL" id="JARJCN010000006">
    <property type="protein sequence ID" value="KAJ7100097.1"/>
    <property type="molecule type" value="Genomic_DNA"/>
</dbReference>
<reference evidence="3" key="1">
    <citation type="submission" date="2023-03" db="EMBL/GenBank/DDBJ databases">
        <title>Massive genome expansion in bonnet fungi (Mycena s.s.) driven by repeated elements and novel gene families across ecological guilds.</title>
        <authorList>
            <consortium name="Lawrence Berkeley National Laboratory"/>
            <person name="Harder C.B."/>
            <person name="Miyauchi S."/>
            <person name="Viragh M."/>
            <person name="Kuo A."/>
            <person name="Thoen E."/>
            <person name="Andreopoulos B."/>
            <person name="Lu D."/>
            <person name="Skrede I."/>
            <person name="Drula E."/>
            <person name="Henrissat B."/>
            <person name="Morin E."/>
            <person name="Kohler A."/>
            <person name="Barry K."/>
            <person name="LaButti K."/>
            <person name="Morin E."/>
            <person name="Salamov A."/>
            <person name="Lipzen A."/>
            <person name="Mereny Z."/>
            <person name="Hegedus B."/>
            <person name="Baldrian P."/>
            <person name="Stursova M."/>
            <person name="Weitz H."/>
            <person name="Taylor A."/>
            <person name="Grigoriev I.V."/>
            <person name="Nagy L.G."/>
            <person name="Martin F."/>
            <person name="Kauserud H."/>
        </authorList>
    </citation>
    <scope>NUCLEOTIDE SEQUENCE</scope>
    <source>
        <strain evidence="3">CBHHK173m</strain>
    </source>
</reference>
<dbReference type="Pfam" id="PF20411">
    <property type="entry name" value="DUF6697"/>
    <property type="match status" value="2"/>
</dbReference>
<evidence type="ECO:0000313" key="4">
    <source>
        <dbReference type="Proteomes" id="UP001222325"/>
    </source>
</evidence>
<sequence>MDAVVVPSLTSVRRAEADRTEINQKIKLLRNPVVKKPKDTPTLSLDTIRERLRDIGYDPYPIDLEKEVLDATVTREFMSHTYGGNPQVMYPTIGKKFLDKTGMKYFMYPNLSYNPHCPEVPGAPGLLFHVDCPGYTDDEADDEEASGDEASGDEASGDEASGDEASGDGANDEDSEGGERSHTRRRTELEVAGEDDEDSEDDKKKGTDEEEEDDFESWILISRLGSGIWQYQGQYVEAPAPRLTHHEWMQQSSKVKNVWIEGISECNWGRSIRAAVALRKELGRKPTLKEKKAALSDKANRFLTVTQKDIGNAFDRGELAIYLSTMKCVGYNVDFQRDLAEKMPLFVPAPKAPRAKKKRVSKPKGKQKDKNKTNVSAPRSRKRKREETDLGNDFDSDAADDEHDVHMLYRPRGTRSRPIVL</sequence>
<feature type="compositionally biased region" description="Acidic residues" evidence="1">
    <location>
        <begin position="136"/>
        <end position="176"/>
    </location>
</feature>
<gene>
    <name evidence="3" type="ORF">B0H15DRAFT_944468</name>
</gene>
<protein>
    <recommendedName>
        <fullName evidence="2">DUF6697 domain-containing protein</fullName>
    </recommendedName>
</protein>
<dbReference type="InterPro" id="IPR046520">
    <property type="entry name" value="DUF6697"/>
</dbReference>
<keyword evidence="4" id="KW-1185">Reference proteome</keyword>
<evidence type="ECO:0000313" key="3">
    <source>
        <dbReference type="EMBL" id="KAJ7100097.1"/>
    </source>
</evidence>
<evidence type="ECO:0000259" key="2">
    <source>
        <dbReference type="Pfam" id="PF20411"/>
    </source>
</evidence>
<feature type="region of interest" description="Disordered" evidence="1">
    <location>
        <begin position="133"/>
        <end position="216"/>
    </location>
</feature>
<dbReference type="AlphaFoldDB" id="A0AAD6UEQ7"/>